<organism evidence="1 2">
    <name type="scientific">Nepenthes gracilis</name>
    <name type="common">Slender pitcher plant</name>
    <dbReference type="NCBI Taxonomy" id="150966"/>
    <lineage>
        <taxon>Eukaryota</taxon>
        <taxon>Viridiplantae</taxon>
        <taxon>Streptophyta</taxon>
        <taxon>Embryophyta</taxon>
        <taxon>Tracheophyta</taxon>
        <taxon>Spermatophyta</taxon>
        <taxon>Magnoliopsida</taxon>
        <taxon>eudicotyledons</taxon>
        <taxon>Gunneridae</taxon>
        <taxon>Pentapetalae</taxon>
        <taxon>Caryophyllales</taxon>
        <taxon>Nepenthaceae</taxon>
        <taxon>Nepenthes</taxon>
    </lineage>
</organism>
<proteinExistence type="predicted"/>
<protein>
    <submittedName>
        <fullName evidence="1">Uncharacterized protein</fullName>
    </submittedName>
</protein>
<dbReference type="AlphaFoldDB" id="A0AAD3Y7Y4"/>
<gene>
    <name evidence="1" type="ORF">Nepgr_032803</name>
</gene>
<sequence>MFMLDNAVLDWFVLDRIVPDWFALDWFVLDWIVPDQFVLDFHSGPKLGSSTFFPPTPTGRILEEGTGSGFVASGELPTPSTEALREPEIVGAISAPKAGRLTELAGESAQIREEVLTIEVVLIEERVPDLSIELAQVLEKPIVYPTEMNKDTEVRGIMEAS</sequence>
<comment type="caution">
    <text evidence="1">The sequence shown here is derived from an EMBL/GenBank/DDBJ whole genome shotgun (WGS) entry which is preliminary data.</text>
</comment>
<dbReference type="EMBL" id="BSYO01000039">
    <property type="protein sequence ID" value="GMH30960.1"/>
    <property type="molecule type" value="Genomic_DNA"/>
</dbReference>
<accession>A0AAD3Y7Y4</accession>
<keyword evidence="2" id="KW-1185">Reference proteome</keyword>
<reference evidence="1" key="1">
    <citation type="submission" date="2023-05" db="EMBL/GenBank/DDBJ databases">
        <title>Nepenthes gracilis genome sequencing.</title>
        <authorList>
            <person name="Fukushima K."/>
        </authorList>
    </citation>
    <scope>NUCLEOTIDE SEQUENCE</scope>
    <source>
        <strain evidence="1">SING2019-196</strain>
    </source>
</reference>
<evidence type="ECO:0000313" key="2">
    <source>
        <dbReference type="Proteomes" id="UP001279734"/>
    </source>
</evidence>
<dbReference type="Proteomes" id="UP001279734">
    <property type="component" value="Unassembled WGS sequence"/>
</dbReference>
<name>A0AAD3Y7Y4_NEPGR</name>
<evidence type="ECO:0000313" key="1">
    <source>
        <dbReference type="EMBL" id="GMH30960.1"/>
    </source>
</evidence>